<evidence type="ECO:0000313" key="2">
    <source>
        <dbReference type="Proteomes" id="UP000054549"/>
    </source>
</evidence>
<dbReference type="AlphaFoldDB" id="A0A0C2SGE4"/>
<accession>A0A0C2SGE4</accession>
<dbReference type="EMBL" id="KN818274">
    <property type="protein sequence ID" value="KIL62185.1"/>
    <property type="molecule type" value="Genomic_DNA"/>
</dbReference>
<organism evidence="1 2">
    <name type="scientific">Amanita muscaria (strain Koide BX008)</name>
    <dbReference type="NCBI Taxonomy" id="946122"/>
    <lineage>
        <taxon>Eukaryota</taxon>
        <taxon>Fungi</taxon>
        <taxon>Dikarya</taxon>
        <taxon>Basidiomycota</taxon>
        <taxon>Agaricomycotina</taxon>
        <taxon>Agaricomycetes</taxon>
        <taxon>Agaricomycetidae</taxon>
        <taxon>Agaricales</taxon>
        <taxon>Pluteineae</taxon>
        <taxon>Amanitaceae</taxon>
        <taxon>Amanita</taxon>
    </lineage>
</organism>
<dbReference type="HOGENOM" id="CLU_2978676_0_0_1"/>
<sequence>MMTMSETAAEMDPREKVHVYPWLINCEKSSYLHLCHVSTVRINVIPQRCIQYDDTSYA</sequence>
<dbReference type="Proteomes" id="UP000054549">
    <property type="component" value="Unassembled WGS sequence"/>
</dbReference>
<name>A0A0C2SGE4_AMAMK</name>
<reference evidence="1 2" key="1">
    <citation type="submission" date="2014-04" db="EMBL/GenBank/DDBJ databases">
        <title>Evolutionary Origins and Diversification of the Mycorrhizal Mutualists.</title>
        <authorList>
            <consortium name="DOE Joint Genome Institute"/>
            <consortium name="Mycorrhizal Genomics Consortium"/>
            <person name="Kohler A."/>
            <person name="Kuo A."/>
            <person name="Nagy L.G."/>
            <person name="Floudas D."/>
            <person name="Copeland A."/>
            <person name="Barry K.W."/>
            <person name="Cichocki N."/>
            <person name="Veneault-Fourrey C."/>
            <person name="LaButti K."/>
            <person name="Lindquist E.A."/>
            <person name="Lipzen A."/>
            <person name="Lundell T."/>
            <person name="Morin E."/>
            <person name="Murat C."/>
            <person name="Riley R."/>
            <person name="Ohm R."/>
            <person name="Sun H."/>
            <person name="Tunlid A."/>
            <person name="Henrissat B."/>
            <person name="Grigoriev I.V."/>
            <person name="Hibbett D.S."/>
            <person name="Martin F."/>
        </authorList>
    </citation>
    <scope>NUCLEOTIDE SEQUENCE [LARGE SCALE GENOMIC DNA]</scope>
    <source>
        <strain evidence="1 2">Koide BX008</strain>
    </source>
</reference>
<protein>
    <submittedName>
        <fullName evidence="1">Uncharacterized protein</fullName>
    </submittedName>
</protein>
<gene>
    <name evidence="1" type="ORF">M378DRAFT_166032</name>
</gene>
<keyword evidence="2" id="KW-1185">Reference proteome</keyword>
<proteinExistence type="predicted"/>
<dbReference type="InParanoid" id="A0A0C2SGE4"/>
<evidence type="ECO:0000313" key="1">
    <source>
        <dbReference type="EMBL" id="KIL62185.1"/>
    </source>
</evidence>